<dbReference type="AlphaFoldDB" id="A0A2D3LMX8"/>
<accession>A0A2D3LMX8</accession>
<dbReference type="Proteomes" id="UP000230742">
    <property type="component" value="Chromosome 2"/>
</dbReference>
<dbReference type="EMBL" id="CP024728">
    <property type="protein sequence ID" value="ATV31740.1"/>
    <property type="molecule type" value="Genomic_DNA"/>
</dbReference>
<gene>
    <name evidence="1" type="ORF">CTM46_09385</name>
</gene>
<proteinExistence type="predicted"/>
<evidence type="ECO:0000313" key="2">
    <source>
        <dbReference type="Proteomes" id="UP000230742"/>
    </source>
</evidence>
<organism evidence="1 2">
    <name type="scientific">Prevotella intermedia</name>
    <dbReference type="NCBI Taxonomy" id="28131"/>
    <lineage>
        <taxon>Bacteria</taxon>
        <taxon>Pseudomonadati</taxon>
        <taxon>Bacteroidota</taxon>
        <taxon>Bacteroidia</taxon>
        <taxon>Bacteroidales</taxon>
        <taxon>Prevotellaceae</taxon>
        <taxon>Prevotella</taxon>
    </lineage>
</organism>
<reference evidence="1 2" key="1">
    <citation type="submission" date="2017-11" db="EMBL/GenBank/DDBJ databases">
        <title>Genome sequencing of Prevotella intermedia KCOM 1949.</title>
        <authorList>
            <person name="Kook J.-K."/>
            <person name="Park S.-N."/>
            <person name="Lim Y.K."/>
        </authorList>
    </citation>
    <scope>NUCLEOTIDE SEQUENCE [LARGE SCALE GENOMIC DNA]</scope>
    <source>
        <strain evidence="1 2">KCOM 1949</strain>
    </source>
</reference>
<evidence type="ECO:0000313" key="1">
    <source>
        <dbReference type="EMBL" id="ATV31740.1"/>
    </source>
</evidence>
<protein>
    <submittedName>
        <fullName evidence="1">Uncharacterized protein</fullName>
    </submittedName>
</protein>
<name>A0A2D3LMX8_PREIN</name>
<sequence length="104" mass="12432">MHRWQRKGISPTALHFLHTLFLFHRLFTAHKFVNIFHERNSCIIRSLSTSCKTYCFAFQKRRFCTVKVAVLHCKTAAFAMPNRNCRFSSELSLQKRSRFPTCWF</sequence>